<feature type="compositionally biased region" description="Low complexity" evidence="1">
    <location>
        <begin position="39"/>
        <end position="57"/>
    </location>
</feature>
<dbReference type="OMA" id="GHPPAML"/>
<keyword evidence="3" id="KW-1185">Reference proteome</keyword>
<feature type="compositionally biased region" description="Low complexity" evidence="1">
    <location>
        <begin position="183"/>
        <end position="198"/>
    </location>
</feature>
<feature type="compositionally biased region" description="Pro residues" evidence="1">
    <location>
        <begin position="9"/>
        <end position="22"/>
    </location>
</feature>
<evidence type="ECO:0000313" key="3">
    <source>
        <dbReference type="Proteomes" id="UP000007797"/>
    </source>
</evidence>
<dbReference type="RefSeq" id="XP_004362789.1">
    <property type="nucleotide sequence ID" value="XM_004362732.1"/>
</dbReference>
<evidence type="ECO:0000256" key="1">
    <source>
        <dbReference type="SAM" id="MobiDB-lite"/>
    </source>
</evidence>
<reference evidence="3" key="1">
    <citation type="journal article" date="2011" name="Genome Res.">
        <title>Phylogeny-wide analysis of social amoeba genomes highlights ancient origins for complex intercellular communication.</title>
        <authorList>
            <person name="Heidel A.J."/>
            <person name="Lawal H.M."/>
            <person name="Felder M."/>
            <person name="Schilde C."/>
            <person name="Helps N.R."/>
            <person name="Tunggal B."/>
            <person name="Rivero F."/>
            <person name="John U."/>
            <person name="Schleicher M."/>
            <person name="Eichinger L."/>
            <person name="Platzer M."/>
            <person name="Noegel A.A."/>
            <person name="Schaap P."/>
            <person name="Gloeckner G."/>
        </authorList>
    </citation>
    <scope>NUCLEOTIDE SEQUENCE [LARGE SCALE GENOMIC DNA]</scope>
    <source>
        <strain evidence="3">SH3</strain>
    </source>
</reference>
<dbReference type="GeneID" id="14877067"/>
<organism evidence="2 3">
    <name type="scientific">Cavenderia fasciculata</name>
    <name type="common">Slime mold</name>
    <name type="synonym">Dictyostelium fasciculatum</name>
    <dbReference type="NCBI Taxonomy" id="261658"/>
    <lineage>
        <taxon>Eukaryota</taxon>
        <taxon>Amoebozoa</taxon>
        <taxon>Evosea</taxon>
        <taxon>Eumycetozoa</taxon>
        <taxon>Dictyostelia</taxon>
        <taxon>Acytosteliales</taxon>
        <taxon>Cavenderiaceae</taxon>
        <taxon>Cavenderia</taxon>
    </lineage>
</organism>
<feature type="region of interest" description="Disordered" evidence="1">
    <location>
        <begin position="1"/>
        <end position="76"/>
    </location>
</feature>
<name>F4PGV4_CACFS</name>
<gene>
    <name evidence="2" type="ORF">DFA_03183</name>
</gene>
<dbReference type="EMBL" id="GL883006">
    <property type="protein sequence ID" value="EGG24938.1"/>
    <property type="molecule type" value="Genomic_DNA"/>
</dbReference>
<evidence type="ECO:0000313" key="2">
    <source>
        <dbReference type="EMBL" id="EGG24938.1"/>
    </source>
</evidence>
<dbReference type="KEGG" id="dfa:DFA_03183"/>
<feature type="region of interest" description="Disordered" evidence="1">
    <location>
        <begin position="183"/>
        <end position="209"/>
    </location>
</feature>
<dbReference type="Proteomes" id="UP000007797">
    <property type="component" value="Unassembled WGS sequence"/>
</dbReference>
<sequence>MSSYGGSPLAPPPLPHLPPPPLTSSTAGQPIPHPIQSTSSVAIGSPPSAVVPSSTPVIQPPPPPLLQQQQPQPLAPPMMPVIQQQQQQPPPLLQQPQFFPQQLPPQLLQQSPMPLAPQHFYVPPPPQPPLSHHIPLDFHQAMGIPMPITGTSILQAIADTKLINVGDTNQPFIIQQQQQQQFLQHQQQQQQPVNDQQQTSNQSVPRFRRENKFRVLIPQTNVGMTVTKDGQTTPTTPVGKKIQTIILNKSRTNALPPVNEAATNPSFTFGNIFPDIQKMSPFSNLPTSPSTKKNLTPWSMNGKLPSLSHLMSLDLGHTTTTTNYK</sequence>
<proteinExistence type="predicted"/>
<accession>F4PGV4</accession>
<dbReference type="AlphaFoldDB" id="F4PGV4"/>
<protein>
    <submittedName>
        <fullName evidence="2">Uncharacterized protein</fullName>
    </submittedName>
</protein>